<dbReference type="EMBL" id="RZTZ01000003">
    <property type="protein sequence ID" value="RVT63836.1"/>
    <property type="molecule type" value="Genomic_DNA"/>
</dbReference>
<name>A0A3S2X9K6_9BACI</name>
<keyword evidence="2" id="KW-1185">Reference proteome</keyword>
<evidence type="ECO:0000313" key="1">
    <source>
        <dbReference type="EMBL" id="RVT63836.1"/>
    </source>
</evidence>
<dbReference type="AlphaFoldDB" id="A0A3S2X9K6"/>
<reference evidence="1 2" key="1">
    <citation type="submission" date="2019-01" db="EMBL/GenBank/DDBJ databases">
        <title>Bacillus sp. M5HDSG1-1, whole genome shotgun sequence.</title>
        <authorList>
            <person name="Tuo L."/>
        </authorList>
    </citation>
    <scope>NUCLEOTIDE SEQUENCE [LARGE SCALE GENOMIC DNA]</scope>
    <source>
        <strain evidence="1 2">M5HDSG1-1</strain>
    </source>
</reference>
<comment type="caution">
    <text evidence="1">The sequence shown here is derived from an EMBL/GenBank/DDBJ whole genome shotgun (WGS) entry which is preliminary data.</text>
</comment>
<dbReference type="Proteomes" id="UP000288024">
    <property type="component" value="Unassembled WGS sequence"/>
</dbReference>
<accession>A0A3S2X9K6</accession>
<sequence>MKKLWEIPFLEHLDLGSIFGHMKDNWHHNTGHGQDKGHGNGHDWWHWDDDDCNDTDNDPILDS</sequence>
<organism evidence="1 2">
    <name type="scientific">Niallia taxi</name>
    <dbReference type="NCBI Taxonomy" id="2499688"/>
    <lineage>
        <taxon>Bacteria</taxon>
        <taxon>Bacillati</taxon>
        <taxon>Bacillota</taxon>
        <taxon>Bacilli</taxon>
        <taxon>Bacillales</taxon>
        <taxon>Bacillaceae</taxon>
        <taxon>Niallia</taxon>
    </lineage>
</organism>
<protein>
    <submittedName>
        <fullName evidence="1">Uncharacterized protein</fullName>
    </submittedName>
</protein>
<proteinExistence type="predicted"/>
<dbReference type="RefSeq" id="WP_127738312.1">
    <property type="nucleotide sequence ID" value="NZ_RZTZ01000003.1"/>
</dbReference>
<gene>
    <name evidence="1" type="ORF">EM808_11310</name>
</gene>
<evidence type="ECO:0000313" key="2">
    <source>
        <dbReference type="Proteomes" id="UP000288024"/>
    </source>
</evidence>